<dbReference type="GO" id="GO:0008168">
    <property type="term" value="F:methyltransferase activity"/>
    <property type="evidence" value="ECO:0007669"/>
    <property type="project" value="UniProtKB-KW"/>
</dbReference>
<keyword evidence="7" id="KW-1185">Reference proteome</keyword>
<dbReference type="Proteomes" id="UP000298416">
    <property type="component" value="Unassembled WGS sequence"/>
</dbReference>
<dbReference type="SUPFAM" id="SSF53335">
    <property type="entry name" value="S-adenosyl-L-methionine-dependent methyltransferases"/>
    <property type="match status" value="1"/>
</dbReference>
<gene>
    <name evidence="6" type="ORF">SASPL_102952</name>
</gene>
<comment type="caution">
    <text evidence="6">The sequence shown here is derived from an EMBL/GenBank/DDBJ whole genome shotgun (WGS) entry which is preliminary data.</text>
</comment>
<dbReference type="GO" id="GO:0046872">
    <property type="term" value="F:metal ion binding"/>
    <property type="evidence" value="ECO:0007669"/>
    <property type="project" value="UniProtKB-KW"/>
</dbReference>
<comment type="similarity">
    <text evidence="1">Belongs to the methyltransferase superfamily. Type-7 methyltransferase family.</text>
</comment>
<reference evidence="6" key="1">
    <citation type="submission" date="2018-01" db="EMBL/GenBank/DDBJ databases">
        <authorList>
            <person name="Mao J.F."/>
        </authorList>
    </citation>
    <scope>NUCLEOTIDE SEQUENCE</scope>
    <source>
        <strain evidence="6">Huo1</strain>
        <tissue evidence="6">Leaf</tissue>
    </source>
</reference>
<keyword evidence="5" id="KW-0460">Magnesium</keyword>
<evidence type="ECO:0000256" key="3">
    <source>
        <dbReference type="ARBA" id="ARBA00022679"/>
    </source>
</evidence>
<evidence type="ECO:0000256" key="1">
    <source>
        <dbReference type="ARBA" id="ARBA00007967"/>
    </source>
</evidence>
<accession>A0A8X8YTI5</accession>
<evidence type="ECO:0000313" key="6">
    <source>
        <dbReference type="EMBL" id="KAG6438019.1"/>
    </source>
</evidence>
<dbReference type="InterPro" id="IPR029063">
    <property type="entry name" value="SAM-dependent_MTases_sf"/>
</dbReference>
<dbReference type="EMBL" id="PNBA02000001">
    <property type="protein sequence ID" value="KAG6438019.1"/>
    <property type="molecule type" value="Genomic_DNA"/>
</dbReference>
<evidence type="ECO:0000313" key="7">
    <source>
        <dbReference type="Proteomes" id="UP000298416"/>
    </source>
</evidence>
<dbReference type="PANTHER" id="PTHR31009">
    <property type="entry name" value="S-ADENOSYL-L-METHIONINE:CARBOXYL METHYLTRANSFERASE FAMILY PROTEIN"/>
    <property type="match status" value="1"/>
</dbReference>
<dbReference type="InterPro" id="IPR005299">
    <property type="entry name" value="MeTrfase_7"/>
</dbReference>
<dbReference type="Gene3D" id="1.10.1200.270">
    <property type="entry name" value="Methyltransferase, alpha-helical capping domain"/>
    <property type="match status" value="1"/>
</dbReference>
<dbReference type="InterPro" id="IPR042086">
    <property type="entry name" value="MeTrfase_capping"/>
</dbReference>
<keyword evidence="3" id="KW-0808">Transferase</keyword>
<reference evidence="6" key="2">
    <citation type="submission" date="2020-08" db="EMBL/GenBank/DDBJ databases">
        <title>Plant Genome Project.</title>
        <authorList>
            <person name="Zhang R.-G."/>
        </authorList>
    </citation>
    <scope>NUCLEOTIDE SEQUENCE</scope>
    <source>
        <strain evidence="6">Huo1</strain>
        <tissue evidence="6">Leaf</tissue>
    </source>
</reference>
<name>A0A8X8YTI5_SALSN</name>
<evidence type="ECO:0000256" key="5">
    <source>
        <dbReference type="ARBA" id="ARBA00022842"/>
    </source>
</evidence>
<protein>
    <recommendedName>
        <fullName evidence="8">Jasmonate O-methyltransferase</fullName>
    </recommendedName>
</protein>
<keyword evidence="2" id="KW-0489">Methyltransferase</keyword>
<dbReference type="GO" id="GO:0032259">
    <property type="term" value="P:methylation"/>
    <property type="evidence" value="ECO:0007669"/>
    <property type="project" value="UniProtKB-KW"/>
</dbReference>
<evidence type="ECO:0008006" key="8">
    <source>
        <dbReference type="Google" id="ProtNLM"/>
    </source>
</evidence>
<evidence type="ECO:0000256" key="2">
    <source>
        <dbReference type="ARBA" id="ARBA00022603"/>
    </source>
</evidence>
<evidence type="ECO:0000256" key="4">
    <source>
        <dbReference type="ARBA" id="ARBA00022723"/>
    </source>
</evidence>
<dbReference type="Pfam" id="PF03492">
    <property type="entry name" value="Methyltransf_7"/>
    <property type="match status" value="1"/>
</dbReference>
<dbReference type="AlphaFoldDB" id="A0A8X8YTI5"/>
<proteinExistence type="inferred from homology"/>
<sequence length="408" mass="45082">MNKGEGEASYANNSTCQVRSLIYLSLSLSLLFGLQTHPTSVQSTIPTLTIYIFSLMQMQIISHGKTVMEKAVFRAIENSLPKSMGIADLGCSSGPNTLMAVSEIIDNVRKTCREIGLPMPELRVVLNDLPGNDFNYVFMSLPEFNASLSKNKGVGSDRCFISAMAGSFYGRLFPKNSLHFVHSSSSLHWLSQVPSGLEKSGKHLNKGKIYISKTSPEFVMKAYLRQFKRDMLIFLRSRAAEVVAGGSMVLSFMGRTSPDASAEVGSHQWELLAHALMAMAQEGVVEEEKIDSLNAPYYAPSAEEMRNVIEEEGSFVVNQISALEIGWDGGLVLDNINNNIGLDEIDESSKALKVTKIIRAVVEPMMESHFGAQVMDDLFTRYHGLLQDYFSKAIAKHINLVVSLTRKF</sequence>
<keyword evidence="4" id="KW-0479">Metal-binding</keyword>
<dbReference type="Gene3D" id="3.40.50.150">
    <property type="entry name" value="Vaccinia Virus protein VP39"/>
    <property type="match status" value="1"/>
</dbReference>
<organism evidence="6">
    <name type="scientific">Salvia splendens</name>
    <name type="common">Scarlet sage</name>
    <dbReference type="NCBI Taxonomy" id="180675"/>
    <lineage>
        <taxon>Eukaryota</taxon>
        <taxon>Viridiplantae</taxon>
        <taxon>Streptophyta</taxon>
        <taxon>Embryophyta</taxon>
        <taxon>Tracheophyta</taxon>
        <taxon>Spermatophyta</taxon>
        <taxon>Magnoliopsida</taxon>
        <taxon>eudicotyledons</taxon>
        <taxon>Gunneridae</taxon>
        <taxon>Pentapetalae</taxon>
        <taxon>asterids</taxon>
        <taxon>lamiids</taxon>
        <taxon>Lamiales</taxon>
        <taxon>Lamiaceae</taxon>
        <taxon>Nepetoideae</taxon>
        <taxon>Mentheae</taxon>
        <taxon>Salviinae</taxon>
        <taxon>Salvia</taxon>
        <taxon>Salvia subgen. Calosphace</taxon>
        <taxon>core Calosphace</taxon>
    </lineage>
</organism>